<dbReference type="Gramene" id="XM_028338570.1">
    <property type="protein sequence ID" value="XP_028194371.1"/>
    <property type="gene ID" value="LOC114379819"/>
</dbReference>
<dbReference type="FunFam" id="3.30.200.20:FF:000415">
    <property type="entry name" value="receptor-like serine/threonine-protein kinase NCRK"/>
    <property type="match status" value="1"/>
</dbReference>
<dbReference type="InterPro" id="IPR017441">
    <property type="entry name" value="Protein_kinase_ATP_BS"/>
</dbReference>
<dbReference type="Gramene" id="XM_028338578.1">
    <property type="protein sequence ID" value="XP_028194379.1"/>
    <property type="gene ID" value="LOC114379819"/>
</dbReference>
<keyword evidence="6" id="KW-0808">Transferase</keyword>
<evidence type="ECO:0000256" key="4">
    <source>
        <dbReference type="ARBA" id="ARBA00022527"/>
    </source>
</evidence>
<feature type="transmembrane region" description="Helical" evidence="15">
    <location>
        <begin position="115"/>
        <end position="140"/>
    </location>
</feature>
<dbReference type="GO" id="GO:0004674">
    <property type="term" value="F:protein serine/threonine kinase activity"/>
    <property type="evidence" value="ECO:0007669"/>
    <property type="project" value="UniProtKB-KW"/>
</dbReference>
<dbReference type="Proteomes" id="UP000289340">
    <property type="component" value="Chromosome 12"/>
</dbReference>
<sequence length="612" mass="67573">MKPQLKIALALVISLLWIQHSFCDENSETSSLNKWRCRCSFQGNQSYSLANCSKSCDCHSDSEESASVWTCVCDSNGFPQVAADGRSSNCFSTCNCTWGTVSRPGGSKKHVSSKIVVVILLICVICTTMAFLVSLICHVYRKDRCTIQSPIFSTDKETSSGSTTNLISHRSGASSVPETKYAINSPIYHITGCFQKASFLFGSPKETYHGNIFPFSLAELENATENFSSSNLIGVGGSSYVYLGRLKDGSNVAVKRLKDQGGPEADSAFFKEIELLARLHHCHLVPLLGYCSELKGKHVQRLLVFDYMANGNLRDCLDGVSGKHIDWATRVMIAIGAARGLEYLHEAAAPRILHRDVKSTNILLDENWQAKITDLGMAKNLRSDDLPSCSNSPARMQGTFGYFAPEYAIVGRASLESDVFSFGVVLLELISGRHPIHKSTGKEESLVIWATPRFQDSRRVITELVDPQLKGNFPEEEVQVMAYLAKECLLLDPDTRPTMSEVVQILSSISPGKSRRRRNIPASLFQEPEDAQKQRQAPPTKFPTHSSMPIYNDHNLSVENKNKAEDALSAEYMESLILLTSKSDGSCASEEEIVDLTEPRFESFCITNGNVP</sequence>
<dbReference type="Gramene" id="XM_028338574.1">
    <property type="protein sequence ID" value="XP_028194375.1"/>
    <property type="gene ID" value="LOC114379819"/>
</dbReference>
<evidence type="ECO:0000256" key="6">
    <source>
        <dbReference type="ARBA" id="ARBA00022679"/>
    </source>
</evidence>
<evidence type="ECO:0000313" key="19">
    <source>
        <dbReference type="Proteomes" id="UP000289340"/>
    </source>
</evidence>
<feature type="binding site" evidence="13">
    <location>
        <position position="255"/>
    </location>
    <ligand>
        <name>ATP</name>
        <dbReference type="ChEBI" id="CHEBI:30616"/>
    </ligand>
</feature>
<dbReference type="SMART" id="SM00220">
    <property type="entry name" value="S_TKc"/>
    <property type="match status" value="1"/>
</dbReference>
<evidence type="ECO:0000256" key="13">
    <source>
        <dbReference type="PROSITE-ProRule" id="PRU10141"/>
    </source>
</evidence>
<keyword evidence="15" id="KW-0812">Transmembrane</keyword>
<comment type="caution">
    <text evidence="18">The sequence shown here is derived from an EMBL/GenBank/DDBJ whole genome shotgun (WGS) entry which is preliminary data.</text>
</comment>
<dbReference type="EMBL" id="QZWG01000012">
    <property type="protein sequence ID" value="RZB74833.1"/>
    <property type="molecule type" value="Genomic_DNA"/>
</dbReference>
<name>A0A445HMK2_GLYSO</name>
<keyword evidence="18" id="KW-0675">Receptor</keyword>
<keyword evidence="9 13" id="KW-0067">ATP-binding</keyword>
<dbReference type="EMBL" id="QZWG01000012">
    <property type="protein sequence ID" value="RZB74827.1"/>
    <property type="molecule type" value="Genomic_DNA"/>
</dbReference>
<evidence type="ECO:0000313" key="18">
    <source>
        <dbReference type="EMBL" id="RZB74832.1"/>
    </source>
</evidence>
<evidence type="ECO:0000256" key="5">
    <source>
        <dbReference type="ARBA" id="ARBA00022553"/>
    </source>
</evidence>
<evidence type="ECO:0000256" key="15">
    <source>
        <dbReference type="SAM" id="Phobius"/>
    </source>
</evidence>
<dbReference type="Gramene" id="XM_028338569.1">
    <property type="protein sequence ID" value="XP_028194370.1"/>
    <property type="gene ID" value="LOC114379819"/>
</dbReference>
<dbReference type="Gramene" id="XM_028338567.1">
    <property type="protein sequence ID" value="XP_028194368.1"/>
    <property type="gene ID" value="LOC114379819"/>
</dbReference>
<dbReference type="SUPFAM" id="SSF56112">
    <property type="entry name" value="Protein kinase-like (PK-like)"/>
    <property type="match status" value="1"/>
</dbReference>
<dbReference type="FunFam" id="1.10.510.10:FF:000395">
    <property type="entry name" value="receptor-like serine/threonine-protein kinase NCRK"/>
    <property type="match status" value="1"/>
</dbReference>
<dbReference type="Gramene" id="XM_028338568.1">
    <property type="protein sequence ID" value="XP_028194369.1"/>
    <property type="gene ID" value="LOC114379819"/>
</dbReference>
<comment type="catalytic activity">
    <reaction evidence="11">
        <text>L-threonyl-[protein] + ATP = O-phospho-L-threonyl-[protein] + ADP + H(+)</text>
        <dbReference type="Rhea" id="RHEA:46608"/>
        <dbReference type="Rhea" id="RHEA-COMP:11060"/>
        <dbReference type="Rhea" id="RHEA-COMP:11605"/>
        <dbReference type="ChEBI" id="CHEBI:15378"/>
        <dbReference type="ChEBI" id="CHEBI:30013"/>
        <dbReference type="ChEBI" id="CHEBI:30616"/>
        <dbReference type="ChEBI" id="CHEBI:61977"/>
        <dbReference type="ChEBI" id="CHEBI:456216"/>
        <dbReference type="EC" id="2.7.11.1"/>
    </reaction>
</comment>
<evidence type="ECO:0000256" key="16">
    <source>
        <dbReference type="SAM" id="SignalP"/>
    </source>
</evidence>
<feature type="region of interest" description="Disordered" evidence="14">
    <location>
        <begin position="523"/>
        <end position="546"/>
    </location>
</feature>
<evidence type="ECO:0000259" key="17">
    <source>
        <dbReference type="PROSITE" id="PS50011"/>
    </source>
</evidence>
<dbReference type="Pfam" id="PF00069">
    <property type="entry name" value="Pkinase"/>
    <property type="match status" value="1"/>
</dbReference>
<keyword evidence="16" id="KW-0732">Signal</keyword>
<accession>A0A445HMK2</accession>
<feature type="chain" id="PRO_5033431942" description="non-specific serine/threonine protein kinase" evidence="16">
    <location>
        <begin position="24"/>
        <end position="612"/>
    </location>
</feature>
<protein>
    <recommendedName>
        <fullName evidence="2">non-specific serine/threonine protein kinase</fullName>
        <ecNumber evidence="2">2.7.11.1</ecNumber>
    </recommendedName>
</protein>
<dbReference type="PROSITE" id="PS00108">
    <property type="entry name" value="PROTEIN_KINASE_ST"/>
    <property type="match status" value="1"/>
</dbReference>
<dbReference type="Gene3D" id="1.10.510.10">
    <property type="entry name" value="Transferase(Phosphotransferase) domain 1"/>
    <property type="match status" value="1"/>
</dbReference>
<evidence type="ECO:0000256" key="2">
    <source>
        <dbReference type="ARBA" id="ARBA00012513"/>
    </source>
</evidence>
<dbReference type="InterPro" id="IPR000719">
    <property type="entry name" value="Prot_kinase_dom"/>
</dbReference>
<organism evidence="18 19">
    <name type="scientific">Glycine soja</name>
    <name type="common">Wild soybean</name>
    <dbReference type="NCBI Taxonomy" id="3848"/>
    <lineage>
        <taxon>Eukaryota</taxon>
        <taxon>Viridiplantae</taxon>
        <taxon>Streptophyta</taxon>
        <taxon>Embryophyta</taxon>
        <taxon>Tracheophyta</taxon>
        <taxon>Spermatophyta</taxon>
        <taxon>Magnoliopsida</taxon>
        <taxon>eudicotyledons</taxon>
        <taxon>Gunneridae</taxon>
        <taxon>Pentapetalae</taxon>
        <taxon>rosids</taxon>
        <taxon>fabids</taxon>
        <taxon>Fabales</taxon>
        <taxon>Fabaceae</taxon>
        <taxon>Papilionoideae</taxon>
        <taxon>50 kb inversion clade</taxon>
        <taxon>NPAAA clade</taxon>
        <taxon>indigoferoid/millettioid clade</taxon>
        <taxon>Phaseoleae</taxon>
        <taxon>Glycine</taxon>
        <taxon>Glycine subgen. Soja</taxon>
    </lineage>
</organism>
<keyword evidence="19" id="KW-1185">Reference proteome</keyword>
<dbReference type="PANTHER" id="PTHR47989">
    <property type="entry name" value="OS01G0750732 PROTEIN"/>
    <property type="match status" value="1"/>
</dbReference>
<gene>
    <name evidence="18" type="ORF">D0Y65_033666</name>
</gene>
<dbReference type="Gramene" id="XM_028338564.1">
    <property type="protein sequence ID" value="XP_028194365.1"/>
    <property type="gene ID" value="LOC114379819"/>
</dbReference>
<comment type="catalytic activity">
    <reaction evidence="12">
        <text>L-seryl-[protein] + ATP = O-phospho-L-seryl-[protein] + ADP + H(+)</text>
        <dbReference type="Rhea" id="RHEA:17989"/>
        <dbReference type="Rhea" id="RHEA-COMP:9863"/>
        <dbReference type="Rhea" id="RHEA-COMP:11604"/>
        <dbReference type="ChEBI" id="CHEBI:15378"/>
        <dbReference type="ChEBI" id="CHEBI:29999"/>
        <dbReference type="ChEBI" id="CHEBI:30616"/>
        <dbReference type="ChEBI" id="CHEBI:83421"/>
        <dbReference type="ChEBI" id="CHEBI:456216"/>
        <dbReference type="EC" id="2.7.11.1"/>
    </reaction>
</comment>
<evidence type="ECO:0000256" key="1">
    <source>
        <dbReference type="ARBA" id="ARBA00004236"/>
    </source>
</evidence>
<keyword evidence="10 15" id="KW-0472">Membrane</keyword>
<dbReference type="PANTHER" id="PTHR47989:SF23">
    <property type="entry name" value="RECEPTOR-LIKE SERINE_THREONINE-PROTEIN KINASE NCRK ISOFORM X1"/>
    <property type="match status" value="1"/>
</dbReference>
<dbReference type="EMBL" id="QZWG01000012">
    <property type="protein sequence ID" value="RZB74829.1"/>
    <property type="molecule type" value="Genomic_DNA"/>
</dbReference>
<comment type="subcellular location">
    <subcellularLocation>
        <location evidence="1">Cell membrane</location>
    </subcellularLocation>
</comment>
<dbReference type="Gene3D" id="3.30.200.20">
    <property type="entry name" value="Phosphorylase Kinase, domain 1"/>
    <property type="match status" value="1"/>
</dbReference>
<dbReference type="EMBL" id="QZWG01000012">
    <property type="protein sequence ID" value="RZB74830.1"/>
    <property type="molecule type" value="Genomic_DNA"/>
</dbReference>
<evidence type="ECO:0000256" key="12">
    <source>
        <dbReference type="ARBA" id="ARBA00048679"/>
    </source>
</evidence>
<dbReference type="PROSITE" id="PS00107">
    <property type="entry name" value="PROTEIN_KINASE_ATP"/>
    <property type="match status" value="1"/>
</dbReference>
<keyword evidence="4" id="KW-0723">Serine/threonine-protein kinase</keyword>
<dbReference type="Gramene" id="XM_028338573.1">
    <property type="protein sequence ID" value="XP_028194374.1"/>
    <property type="gene ID" value="LOC114379819"/>
</dbReference>
<dbReference type="EMBL" id="QZWG01000012">
    <property type="protein sequence ID" value="RZB74831.1"/>
    <property type="molecule type" value="Genomic_DNA"/>
</dbReference>
<keyword evidence="15" id="KW-1133">Transmembrane helix</keyword>
<reference evidence="18 19" key="1">
    <citation type="submission" date="2018-09" db="EMBL/GenBank/DDBJ databases">
        <title>A high-quality reference genome of wild soybean provides a powerful tool to mine soybean genomes.</title>
        <authorList>
            <person name="Xie M."/>
            <person name="Chung C.Y.L."/>
            <person name="Li M.-W."/>
            <person name="Wong F.-L."/>
            <person name="Chan T.-F."/>
            <person name="Lam H.-M."/>
        </authorList>
    </citation>
    <scope>NUCLEOTIDE SEQUENCE [LARGE SCALE GENOMIC DNA]</scope>
    <source>
        <strain evidence="19">cv. W05</strain>
        <tissue evidence="18">Hypocotyl of etiolated seedlings</tissue>
    </source>
</reference>
<keyword evidence="8 18" id="KW-0418">Kinase</keyword>
<proteinExistence type="predicted"/>
<dbReference type="Gramene" id="XM_028338577.1">
    <property type="protein sequence ID" value="XP_028194378.1"/>
    <property type="gene ID" value="LOC114379819"/>
</dbReference>
<dbReference type="InterPro" id="IPR008271">
    <property type="entry name" value="Ser/Thr_kinase_AS"/>
</dbReference>
<keyword evidence="7 13" id="KW-0547">Nucleotide-binding</keyword>
<dbReference type="InterPro" id="IPR011009">
    <property type="entry name" value="Kinase-like_dom_sf"/>
</dbReference>
<evidence type="ECO:0000256" key="8">
    <source>
        <dbReference type="ARBA" id="ARBA00022777"/>
    </source>
</evidence>
<dbReference type="Gramene" id="XM_028338571.1">
    <property type="protein sequence ID" value="XP_028194372.1"/>
    <property type="gene ID" value="LOC114379819"/>
</dbReference>
<dbReference type="PROSITE" id="PS50011">
    <property type="entry name" value="PROTEIN_KINASE_DOM"/>
    <property type="match status" value="1"/>
</dbReference>
<dbReference type="EMBL" id="QZWG01000012">
    <property type="protein sequence ID" value="RZB74832.1"/>
    <property type="molecule type" value="Genomic_DNA"/>
</dbReference>
<dbReference type="EMBL" id="QZWG01000012">
    <property type="protein sequence ID" value="RZB74838.1"/>
    <property type="molecule type" value="Genomic_DNA"/>
</dbReference>
<evidence type="ECO:0000256" key="10">
    <source>
        <dbReference type="ARBA" id="ARBA00023136"/>
    </source>
</evidence>
<dbReference type="AlphaFoldDB" id="A0A445HMK2"/>
<evidence type="ECO:0000256" key="7">
    <source>
        <dbReference type="ARBA" id="ARBA00022741"/>
    </source>
</evidence>
<feature type="signal peptide" evidence="16">
    <location>
        <begin position="1"/>
        <end position="23"/>
    </location>
</feature>
<dbReference type="GO" id="GO:0005886">
    <property type="term" value="C:plasma membrane"/>
    <property type="evidence" value="ECO:0007669"/>
    <property type="project" value="UniProtKB-SubCell"/>
</dbReference>
<dbReference type="Gramene" id="XM_028338566.1">
    <property type="protein sequence ID" value="XP_028194367.1"/>
    <property type="gene ID" value="LOC114379819"/>
</dbReference>
<dbReference type="EMBL" id="QZWG01000012">
    <property type="protein sequence ID" value="RZB74839.1"/>
    <property type="molecule type" value="Genomic_DNA"/>
</dbReference>
<dbReference type="Gramene" id="XM_028338572.1">
    <property type="protein sequence ID" value="XP_028194373.1"/>
    <property type="gene ID" value="LOC114379819"/>
</dbReference>
<evidence type="ECO:0000256" key="3">
    <source>
        <dbReference type="ARBA" id="ARBA00022475"/>
    </source>
</evidence>
<dbReference type="EC" id="2.7.11.1" evidence="2"/>
<dbReference type="GO" id="GO:0005524">
    <property type="term" value="F:ATP binding"/>
    <property type="evidence" value="ECO:0007669"/>
    <property type="project" value="UniProtKB-UniRule"/>
</dbReference>
<evidence type="ECO:0000256" key="14">
    <source>
        <dbReference type="SAM" id="MobiDB-lite"/>
    </source>
</evidence>
<dbReference type="EMBL" id="QZWG01000012">
    <property type="protein sequence ID" value="RZB74828.1"/>
    <property type="molecule type" value="Genomic_DNA"/>
</dbReference>
<keyword evidence="3" id="KW-1003">Cell membrane</keyword>
<feature type="domain" description="Protein kinase" evidence="17">
    <location>
        <begin position="227"/>
        <end position="509"/>
    </location>
</feature>
<dbReference type="Gramene" id="XM_028338576.1">
    <property type="protein sequence ID" value="XP_028194377.1"/>
    <property type="gene ID" value="LOC114379819"/>
</dbReference>
<keyword evidence="5" id="KW-0597">Phosphoprotein</keyword>
<evidence type="ECO:0000256" key="11">
    <source>
        <dbReference type="ARBA" id="ARBA00047899"/>
    </source>
</evidence>
<dbReference type="Gramene" id="XM_028338565.1">
    <property type="protein sequence ID" value="XP_028194366.1"/>
    <property type="gene ID" value="LOC114379819"/>
</dbReference>
<evidence type="ECO:0000256" key="9">
    <source>
        <dbReference type="ARBA" id="ARBA00022840"/>
    </source>
</evidence>
<dbReference type="CDD" id="cd14066">
    <property type="entry name" value="STKc_IRAK"/>
    <property type="match status" value="1"/>
</dbReference>